<feature type="compositionally biased region" description="Polar residues" evidence="2">
    <location>
        <begin position="53"/>
        <end position="62"/>
    </location>
</feature>
<sequence>MRKLRKRKAVAALTLAAVMALSACSGNGGNGGSNGDGSGNADNAGNKGASATDAANGNNAGSTKEPLAISMALMAGPKTPDSWAEKTLESELSAKLQREVDVKPVFLPDWSELNTKINLLMSAKDTRPNILWTGDTKEFSKWVDAGIVQDVTPALQQHGQEIINYYTKETLFYHWDSSGKMYRIPGDVPEASYMTTILRKDWLDKLGLQEPKTLDEYVAVLRAFTNEDPDGNGKKDTYGLSGDNYYRSLTPFFYAYGIDVENFIKQEDGTVKFGSVMPEVKTVLELLQTLYKEGVIDPRMSTAANSDDEKVNDVFASGKVGSFYRFVDYFNPGNTAAVSFKKLNPDGEYISIDPVAGPSGFASDQPDPGIGWCYLVITDTTDVNGAVQVLNTMATPETFKLFTFGKEGEHYEMKDGVFTPTITPDEGNKLGLGNFGWYVQRKDAANIKNTEEVTAMFESKIETSKPMRDKIVVFKALNRPEWDKYSADIKKVRDELFWSIITGKKPVSAFDDFVKQYEKLGGKQIDEEAAGLFEKQQQEYVQYEAWYEENIEPFK</sequence>
<dbReference type="RefSeq" id="WP_257445785.1">
    <property type="nucleotide sequence ID" value="NZ_JANIPJ010000007.1"/>
</dbReference>
<dbReference type="PANTHER" id="PTHR43649:SF33">
    <property type="entry name" value="POLYGALACTURONAN_RHAMNOGALACTURONAN-BINDING PROTEIN YTCQ"/>
    <property type="match status" value="1"/>
</dbReference>
<gene>
    <name evidence="4" type="ORF">NQZ67_12160</name>
</gene>
<keyword evidence="5" id="KW-1185">Reference proteome</keyword>
<evidence type="ECO:0000313" key="4">
    <source>
        <dbReference type="EMBL" id="MCR2804632.1"/>
    </source>
</evidence>
<name>A0A9X2MQX8_9BACL</name>
<evidence type="ECO:0000313" key="5">
    <source>
        <dbReference type="Proteomes" id="UP001141950"/>
    </source>
</evidence>
<dbReference type="PROSITE" id="PS51257">
    <property type="entry name" value="PROKAR_LIPOPROTEIN"/>
    <property type="match status" value="1"/>
</dbReference>
<dbReference type="InterPro" id="IPR050490">
    <property type="entry name" value="Bact_solute-bd_prot1"/>
</dbReference>
<feature type="compositionally biased region" description="Low complexity" evidence="2">
    <location>
        <begin position="39"/>
        <end position="51"/>
    </location>
</feature>
<dbReference type="EMBL" id="JANIPJ010000007">
    <property type="protein sequence ID" value="MCR2804632.1"/>
    <property type="molecule type" value="Genomic_DNA"/>
</dbReference>
<dbReference type="SUPFAM" id="SSF53850">
    <property type="entry name" value="Periplasmic binding protein-like II"/>
    <property type="match status" value="1"/>
</dbReference>
<evidence type="ECO:0000256" key="3">
    <source>
        <dbReference type="SAM" id="SignalP"/>
    </source>
</evidence>
<accession>A0A9X2MQX8</accession>
<evidence type="ECO:0000256" key="1">
    <source>
        <dbReference type="ARBA" id="ARBA00022729"/>
    </source>
</evidence>
<feature type="chain" id="PRO_5040955155" evidence="3">
    <location>
        <begin position="26"/>
        <end position="555"/>
    </location>
</feature>
<organism evidence="4 5">
    <name type="scientific">Paenibacillus soyae</name>
    <dbReference type="NCBI Taxonomy" id="2969249"/>
    <lineage>
        <taxon>Bacteria</taxon>
        <taxon>Bacillati</taxon>
        <taxon>Bacillota</taxon>
        <taxon>Bacilli</taxon>
        <taxon>Bacillales</taxon>
        <taxon>Paenibacillaceae</taxon>
        <taxon>Paenibacillus</taxon>
    </lineage>
</organism>
<comment type="caution">
    <text evidence="4">The sequence shown here is derived from an EMBL/GenBank/DDBJ whole genome shotgun (WGS) entry which is preliminary data.</text>
</comment>
<evidence type="ECO:0000256" key="2">
    <source>
        <dbReference type="SAM" id="MobiDB-lite"/>
    </source>
</evidence>
<feature type="region of interest" description="Disordered" evidence="2">
    <location>
        <begin position="35"/>
        <end position="62"/>
    </location>
</feature>
<protein>
    <submittedName>
        <fullName evidence="4">Extracellular solute-binding protein</fullName>
    </submittedName>
</protein>
<proteinExistence type="predicted"/>
<dbReference type="PANTHER" id="PTHR43649">
    <property type="entry name" value="ARABINOSE-BINDING PROTEIN-RELATED"/>
    <property type="match status" value="1"/>
</dbReference>
<dbReference type="Gene3D" id="3.40.190.10">
    <property type="entry name" value="Periplasmic binding protein-like II"/>
    <property type="match status" value="2"/>
</dbReference>
<dbReference type="Proteomes" id="UP001141950">
    <property type="component" value="Unassembled WGS sequence"/>
</dbReference>
<dbReference type="AlphaFoldDB" id="A0A9X2MQX8"/>
<feature type="signal peptide" evidence="3">
    <location>
        <begin position="1"/>
        <end position="25"/>
    </location>
</feature>
<keyword evidence="1 3" id="KW-0732">Signal</keyword>
<reference evidence="4" key="1">
    <citation type="submission" date="2022-08" db="EMBL/GenBank/DDBJ databases">
        <title>The genomic sequence of strain Paenibacillus sp. SCIV0701.</title>
        <authorList>
            <person name="Zhao H."/>
        </authorList>
    </citation>
    <scope>NUCLEOTIDE SEQUENCE</scope>
    <source>
        <strain evidence="4">SCIV0701</strain>
    </source>
</reference>